<organism evidence="1 2">
    <name type="scientific">Anthostomella pinea</name>
    <dbReference type="NCBI Taxonomy" id="933095"/>
    <lineage>
        <taxon>Eukaryota</taxon>
        <taxon>Fungi</taxon>
        <taxon>Dikarya</taxon>
        <taxon>Ascomycota</taxon>
        <taxon>Pezizomycotina</taxon>
        <taxon>Sordariomycetes</taxon>
        <taxon>Xylariomycetidae</taxon>
        <taxon>Xylariales</taxon>
        <taxon>Xylariaceae</taxon>
        <taxon>Anthostomella</taxon>
    </lineage>
</organism>
<gene>
    <name evidence="1" type="ORF">KHLLAP_LOCUS5849</name>
</gene>
<reference evidence="1" key="1">
    <citation type="submission" date="2023-10" db="EMBL/GenBank/DDBJ databases">
        <authorList>
            <person name="Hackl T."/>
        </authorList>
    </citation>
    <scope>NUCLEOTIDE SEQUENCE</scope>
</reference>
<dbReference type="AlphaFoldDB" id="A0AAI8VIW8"/>
<dbReference type="EMBL" id="CAUWAG010000007">
    <property type="protein sequence ID" value="CAJ2505381.1"/>
    <property type="molecule type" value="Genomic_DNA"/>
</dbReference>
<name>A0AAI8VIW8_9PEZI</name>
<protein>
    <submittedName>
        <fullName evidence="1">Uu.00g127750.m01.CDS01</fullName>
    </submittedName>
</protein>
<accession>A0AAI8VIW8</accession>
<evidence type="ECO:0000313" key="2">
    <source>
        <dbReference type="Proteomes" id="UP001295740"/>
    </source>
</evidence>
<dbReference type="Proteomes" id="UP001295740">
    <property type="component" value="Unassembled WGS sequence"/>
</dbReference>
<sequence>MADHHDSNGADWIPESLDPSMFFKADIISSETSIVGFWRHPNHRSGNKEGLWRRTGDKEAHRDNVPRVENRDVFRSKVEELRNEWIWGEGDSSMAHGFRFESQTYWVELIPDGM</sequence>
<proteinExistence type="predicted"/>
<comment type="caution">
    <text evidence="1">The sequence shown here is derived from an EMBL/GenBank/DDBJ whole genome shotgun (WGS) entry which is preliminary data.</text>
</comment>
<keyword evidence="2" id="KW-1185">Reference proteome</keyword>
<evidence type="ECO:0000313" key="1">
    <source>
        <dbReference type="EMBL" id="CAJ2505381.1"/>
    </source>
</evidence>